<dbReference type="EMBL" id="FNPI01000007">
    <property type="protein sequence ID" value="SDZ16330.1"/>
    <property type="molecule type" value="Genomic_DNA"/>
</dbReference>
<organism evidence="1 2">
    <name type="scientific">Evansella caseinilytica</name>
    <dbReference type="NCBI Taxonomy" id="1503961"/>
    <lineage>
        <taxon>Bacteria</taxon>
        <taxon>Bacillati</taxon>
        <taxon>Bacillota</taxon>
        <taxon>Bacilli</taxon>
        <taxon>Bacillales</taxon>
        <taxon>Bacillaceae</taxon>
        <taxon>Evansella</taxon>
    </lineage>
</organism>
<keyword evidence="2" id="KW-1185">Reference proteome</keyword>
<proteinExistence type="predicted"/>
<reference evidence="2" key="1">
    <citation type="submission" date="2016-10" db="EMBL/GenBank/DDBJ databases">
        <authorList>
            <person name="Varghese N."/>
            <person name="Submissions S."/>
        </authorList>
    </citation>
    <scope>NUCLEOTIDE SEQUENCE [LARGE SCALE GENOMIC DNA]</scope>
    <source>
        <strain evidence="2">SP</strain>
    </source>
</reference>
<accession>A0A1H3QSL8</accession>
<dbReference type="Proteomes" id="UP000198935">
    <property type="component" value="Unassembled WGS sequence"/>
</dbReference>
<gene>
    <name evidence="1" type="ORF">SAMN05421736_10730</name>
</gene>
<protein>
    <submittedName>
        <fullName evidence="1">Uncharacterized protein</fullName>
    </submittedName>
</protein>
<name>A0A1H3QSL8_9BACI</name>
<dbReference type="OrthoDB" id="2883027at2"/>
<evidence type="ECO:0000313" key="1">
    <source>
        <dbReference type="EMBL" id="SDZ16330.1"/>
    </source>
</evidence>
<evidence type="ECO:0000313" key="2">
    <source>
        <dbReference type="Proteomes" id="UP000198935"/>
    </source>
</evidence>
<sequence length="144" mass="17150">MDKRKLHVWQPIETFKGELHLVEMYFQEGLRFTFEDDGGMECTFMYDQCINGMYVWSCRFTEEFKRSDLAVIATEAIQERFGDKNKTWCFFKMTNSDYVDWYDQLGGPGSDRDPHIQHHIFITSENIFEVLSEYEPKVVSTIKE</sequence>
<dbReference type="AlphaFoldDB" id="A0A1H3QSL8"/>